<evidence type="ECO:0000313" key="2">
    <source>
        <dbReference type="Proteomes" id="UP000318946"/>
    </source>
</evidence>
<dbReference type="Pfam" id="PF03009">
    <property type="entry name" value="GDPD"/>
    <property type="match status" value="1"/>
</dbReference>
<dbReference type="Proteomes" id="UP000318946">
    <property type="component" value="Chromosome"/>
</dbReference>
<dbReference type="GO" id="GO:0006644">
    <property type="term" value="P:phospholipid metabolic process"/>
    <property type="evidence" value="ECO:0007669"/>
    <property type="project" value="TreeGrafter"/>
</dbReference>
<keyword evidence="2" id="KW-1185">Reference proteome</keyword>
<dbReference type="InterPro" id="IPR017946">
    <property type="entry name" value="PLC-like_Pdiesterase_TIM-brl"/>
</dbReference>
<accession>A0A4Y1WRQ0</accession>
<dbReference type="AlphaFoldDB" id="A0A3D3YND9"/>
<accession>A0A3D3YND9</accession>
<evidence type="ECO:0000313" key="1">
    <source>
        <dbReference type="EMBL" id="BBL02718.1"/>
    </source>
</evidence>
<gene>
    <name evidence="1" type="ORF">A5CBH24_00310</name>
</gene>
<dbReference type="Gene3D" id="3.20.20.190">
    <property type="entry name" value="Phosphatidylinositol (PI) phosphodiesterase"/>
    <property type="match status" value="1"/>
</dbReference>
<dbReference type="EMBL" id="AP019735">
    <property type="protein sequence ID" value="BBL02718.1"/>
    <property type="molecule type" value="Genomic_DNA"/>
</dbReference>
<dbReference type="RefSeq" id="WP_019129230.1">
    <property type="nucleotide sequence ID" value="NZ_AP019735.1"/>
</dbReference>
<accession>A0A4Y1XNE8</accession>
<dbReference type="GeneID" id="78340753"/>
<sequence length="346" mass="40174">MKRPFIAVTALTLATAISFTSVAEERPASEKRLHTVQINSLEDLKAYFRYDPERDIIVSGHRGGMMPGYPENCIESCEKTLSMMPTFFEIDFSFTKDSVMVLMHDLTIDRTTNGKGRVADYTYEELQGFRLVDRDGKLTPYRIPRLKDMLEWGKDKVVFNFDNKYINTKGVSDEVRKASLDYYIRQLRPGGDWSMYHNIMLSVRSLDEAMYYWNAGIRNVMFCCEISSREMFDAYDACPIPWDYIMAYIRLSVDPRLQEVYDLLHERGVSTMTSITGSSDKVKNPRDRRVCYLRDLVSEPDLIETDYPSEFVDLPRSRAEIHALQDRAIEGNRSVKADKAKKNRRK</sequence>
<protein>
    <submittedName>
        <fullName evidence="1">Uncharacterized protein</fullName>
    </submittedName>
</protein>
<dbReference type="GO" id="GO:0070291">
    <property type="term" value="P:N-acylethanolamine metabolic process"/>
    <property type="evidence" value="ECO:0007669"/>
    <property type="project" value="TreeGrafter"/>
</dbReference>
<dbReference type="GO" id="GO:0005886">
    <property type="term" value="C:plasma membrane"/>
    <property type="evidence" value="ECO:0007669"/>
    <property type="project" value="TreeGrafter"/>
</dbReference>
<dbReference type="PANTHER" id="PTHR46320:SF1">
    <property type="entry name" value="GLYCEROPHOSPHODIESTER PHOSPHODIESTERASE 1"/>
    <property type="match status" value="1"/>
</dbReference>
<dbReference type="GO" id="GO:0006580">
    <property type="term" value="P:ethanolamine metabolic process"/>
    <property type="evidence" value="ECO:0007669"/>
    <property type="project" value="TreeGrafter"/>
</dbReference>
<dbReference type="KEGG" id="acou:A5CBH24_00310"/>
<dbReference type="CDD" id="cd08566">
    <property type="entry name" value="GDPD_AtGDE_like"/>
    <property type="match status" value="1"/>
</dbReference>
<dbReference type="PANTHER" id="PTHR46320">
    <property type="entry name" value="GLYCEROPHOSPHODIESTER PHOSPHODIESTERASE 1"/>
    <property type="match status" value="1"/>
</dbReference>
<proteinExistence type="predicted"/>
<dbReference type="PROSITE" id="PS51704">
    <property type="entry name" value="GP_PDE"/>
    <property type="match status" value="1"/>
</dbReference>
<reference evidence="2" key="1">
    <citation type="submission" date="2019-06" db="EMBL/GenBank/DDBJ databases">
        <title>Alistipes onderdonkii subsp. vulgaris subsp. nov., Alistipes dispar sp. nov. and Alistipes communis sp. nov., isolated from human faeces, and creation of Alistipes onderdonkii subsp. onderdonkii subsp. nov.</title>
        <authorList>
            <person name="Sakamoto M."/>
            <person name="Ikeyama N."/>
            <person name="Ogata Y."/>
            <person name="Suda W."/>
            <person name="Iino T."/>
            <person name="Hattori M."/>
            <person name="Ohkuma M."/>
        </authorList>
    </citation>
    <scope>NUCLEOTIDE SEQUENCE [LARGE SCALE GENOMIC DNA]</scope>
    <source>
        <strain evidence="2">5CBH24</strain>
    </source>
</reference>
<dbReference type="SUPFAM" id="SSF51695">
    <property type="entry name" value="PLC-like phosphodiesterases"/>
    <property type="match status" value="1"/>
</dbReference>
<dbReference type="GO" id="GO:0008889">
    <property type="term" value="F:glycerophosphodiester phosphodiesterase activity"/>
    <property type="evidence" value="ECO:0007669"/>
    <property type="project" value="TreeGrafter"/>
</dbReference>
<name>A0A3D3YND9_9BACT</name>
<dbReference type="OrthoDB" id="384721at2"/>
<dbReference type="InterPro" id="IPR030395">
    <property type="entry name" value="GP_PDE_dom"/>
</dbReference>
<organism evidence="1 2">
    <name type="scientific">Alistipes communis</name>
    <dbReference type="NCBI Taxonomy" id="2585118"/>
    <lineage>
        <taxon>Bacteria</taxon>
        <taxon>Pseudomonadati</taxon>
        <taxon>Bacteroidota</taxon>
        <taxon>Bacteroidia</taxon>
        <taxon>Bacteroidales</taxon>
        <taxon>Rikenellaceae</taxon>
        <taxon>Alistipes</taxon>
    </lineage>
</organism>
<dbReference type="STRING" id="1118061.GCA_000311925_00008"/>